<keyword evidence="1" id="KW-0812">Transmembrane</keyword>
<protein>
    <submittedName>
        <fullName evidence="2">Uncharacterized protein</fullName>
    </submittedName>
</protein>
<proteinExistence type="predicted"/>
<evidence type="ECO:0000313" key="3">
    <source>
        <dbReference type="Proteomes" id="UP000306552"/>
    </source>
</evidence>
<gene>
    <name evidence="2" type="ORF">FCN74_06040</name>
</gene>
<comment type="caution">
    <text evidence="2">The sequence shown here is derived from an EMBL/GenBank/DDBJ whole genome shotgun (WGS) entry which is preliminary data.</text>
</comment>
<evidence type="ECO:0000313" key="2">
    <source>
        <dbReference type="EMBL" id="TKS56594.1"/>
    </source>
</evidence>
<dbReference type="AlphaFoldDB" id="A0A4U5TT04"/>
<keyword evidence="1" id="KW-1133">Transmembrane helix</keyword>
<dbReference type="EMBL" id="SWMU01000002">
    <property type="protein sequence ID" value="TKS56594.1"/>
    <property type="molecule type" value="Genomic_DNA"/>
</dbReference>
<organism evidence="2 3">
    <name type="scientific">Mesohalobacter halotolerans</name>
    <dbReference type="NCBI Taxonomy" id="1883405"/>
    <lineage>
        <taxon>Bacteria</taxon>
        <taxon>Pseudomonadati</taxon>
        <taxon>Bacteroidota</taxon>
        <taxon>Flavobacteriia</taxon>
        <taxon>Flavobacteriales</taxon>
        <taxon>Flavobacteriaceae</taxon>
        <taxon>Mesohalobacter</taxon>
    </lineage>
</organism>
<name>A0A4U5TT04_9FLAO</name>
<sequence>MILNIKRLTKILSHGYGLFDLFKPSISFILQSYFFRLFSTSILFIIGGYILLKNPLKEINWLYGYRTKISINNHLKTLPVTFLRVAAILNL</sequence>
<accession>A0A4U5TT04</accession>
<dbReference type="Proteomes" id="UP000306552">
    <property type="component" value="Unassembled WGS sequence"/>
</dbReference>
<reference evidence="2 3" key="1">
    <citation type="submission" date="2019-04" db="EMBL/GenBank/DDBJ databases">
        <title>Psychroflexus halotolerans sp. nov., isolated from a marine solar saltern.</title>
        <authorList>
            <person name="Feng X."/>
        </authorList>
    </citation>
    <scope>NUCLEOTIDE SEQUENCE [LARGE SCALE GENOMIC DNA]</scope>
    <source>
        <strain evidence="2 3">WDS2C27</strain>
    </source>
</reference>
<evidence type="ECO:0000256" key="1">
    <source>
        <dbReference type="SAM" id="Phobius"/>
    </source>
</evidence>
<dbReference type="OrthoDB" id="3173919at2"/>
<keyword evidence="3" id="KW-1185">Reference proteome</keyword>
<feature type="transmembrane region" description="Helical" evidence="1">
    <location>
        <begin position="33"/>
        <end position="52"/>
    </location>
</feature>
<keyword evidence="1" id="KW-0472">Membrane</keyword>